<reference evidence="1" key="1">
    <citation type="journal article" name="DNA Res.">
        <title>The physiological potential of anammox bacteria as revealed by their core genome structure.</title>
        <authorList>
            <person name="Okubo T."/>
            <person name="Toyoda A."/>
            <person name="Fukuhara K."/>
            <person name="Uchiyama I."/>
            <person name="Harigaya Y."/>
            <person name="Kuroiwa M."/>
            <person name="Suzuki T."/>
            <person name="Murakami Y."/>
            <person name="Suwa Y."/>
            <person name="Takami H."/>
        </authorList>
    </citation>
    <scope>NUCLEOTIDE SEQUENCE</scope>
    <source>
        <strain evidence="1">317325-3</strain>
    </source>
</reference>
<dbReference type="Pfam" id="PF13279">
    <property type="entry name" value="4HBT_2"/>
    <property type="match status" value="1"/>
</dbReference>
<dbReference type="PANTHER" id="PTHR31793">
    <property type="entry name" value="4-HYDROXYBENZOYL-COA THIOESTERASE FAMILY MEMBER"/>
    <property type="match status" value="1"/>
</dbReference>
<gene>
    <name evidence="1" type="ORF">DSYM_12210</name>
</gene>
<dbReference type="GO" id="GO:0047617">
    <property type="term" value="F:fatty acyl-CoA hydrolase activity"/>
    <property type="evidence" value="ECO:0007669"/>
    <property type="project" value="TreeGrafter"/>
</dbReference>
<proteinExistence type="predicted"/>
<dbReference type="EMBL" id="AP021857">
    <property type="protein sequence ID" value="BBO20522.1"/>
    <property type="molecule type" value="Genomic_DNA"/>
</dbReference>
<name>A0A809RLZ4_9PROT</name>
<sequence length="136" mass="15464">MEHKHKLIYATILPVRWGDMDAMNHVNNTVYFRYMEQARIEWLESLGYGTGQHTEEGPVIVNASCTFLVPLTYPAEVEVRMFIGQAGRSSLPTHYELRTVGEDRLYAHGDAKMVWINPASGRSIPLPDTMRKLAEA</sequence>
<evidence type="ECO:0000313" key="1">
    <source>
        <dbReference type="EMBL" id="BBO20522.1"/>
    </source>
</evidence>
<dbReference type="KEGG" id="ddz:DSYM_12210"/>
<dbReference type="AlphaFoldDB" id="A0A809RLZ4"/>
<dbReference type="Proteomes" id="UP000662914">
    <property type="component" value="Chromosome"/>
</dbReference>
<accession>A0A809RLZ4</accession>
<dbReference type="SUPFAM" id="SSF54637">
    <property type="entry name" value="Thioesterase/thiol ester dehydrase-isomerase"/>
    <property type="match status" value="1"/>
</dbReference>
<organism evidence="1 2">
    <name type="scientific">Candidatus Desulfobacillus denitrificans</name>
    <dbReference type="NCBI Taxonomy" id="2608985"/>
    <lineage>
        <taxon>Bacteria</taxon>
        <taxon>Pseudomonadati</taxon>
        <taxon>Pseudomonadota</taxon>
        <taxon>Betaproteobacteria</taxon>
        <taxon>Candidatus Desulfobacillus</taxon>
    </lineage>
</organism>
<dbReference type="PANTHER" id="PTHR31793:SF24">
    <property type="entry name" value="LONG-CHAIN ACYL-COA THIOESTERASE FADM"/>
    <property type="match status" value="1"/>
</dbReference>
<dbReference type="Gene3D" id="3.10.129.10">
    <property type="entry name" value="Hotdog Thioesterase"/>
    <property type="match status" value="1"/>
</dbReference>
<evidence type="ECO:0000313" key="2">
    <source>
        <dbReference type="Proteomes" id="UP000662914"/>
    </source>
</evidence>
<dbReference type="InterPro" id="IPR029069">
    <property type="entry name" value="HotDog_dom_sf"/>
</dbReference>
<dbReference type="InterPro" id="IPR050563">
    <property type="entry name" value="4-hydroxybenzoyl-CoA_TE"/>
</dbReference>
<dbReference type="CDD" id="cd00586">
    <property type="entry name" value="4HBT"/>
    <property type="match status" value="1"/>
</dbReference>
<protein>
    <submittedName>
        <fullName evidence="1">Thioesterase</fullName>
    </submittedName>
</protein>